<organism evidence="1 2">
    <name type="scientific">Dallia pectoralis</name>
    <name type="common">Alaska blackfish</name>
    <dbReference type="NCBI Taxonomy" id="75939"/>
    <lineage>
        <taxon>Eukaryota</taxon>
        <taxon>Metazoa</taxon>
        <taxon>Chordata</taxon>
        <taxon>Craniata</taxon>
        <taxon>Vertebrata</taxon>
        <taxon>Euteleostomi</taxon>
        <taxon>Actinopterygii</taxon>
        <taxon>Neopterygii</taxon>
        <taxon>Teleostei</taxon>
        <taxon>Protacanthopterygii</taxon>
        <taxon>Esociformes</taxon>
        <taxon>Umbridae</taxon>
        <taxon>Dallia</taxon>
    </lineage>
</organism>
<evidence type="ECO:0000313" key="2">
    <source>
        <dbReference type="Proteomes" id="UP001157502"/>
    </source>
</evidence>
<sequence>MPLRLEQFKAAFSPEVLRQVKNELPPNRAQVPDEYPNIGEVFNKHCHAMIVQFSKFLVPHTPRLGCTASHDLNGRPWRCISGTLWLQTSSNHPRIAVHPQSL</sequence>
<name>A0ACC2GKT2_DALPE</name>
<reference evidence="1" key="1">
    <citation type="submission" date="2021-05" db="EMBL/GenBank/DDBJ databases">
        <authorList>
            <person name="Pan Q."/>
            <person name="Jouanno E."/>
            <person name="Zahm M."/>
            <person name="Klopp C."/>
            <person name="Cabau C."/>
            <person name="Louis A."/>
            <person name="Berthelot C."/>
            <person name="Parey E."/>
            <person name="Roest Crollius H."/>
            <person name="Montfort J."/>
            <person name="Robinson-Rechavi M."/>
            <person name="Bouchez O."/>
            <person name="Lampietro C."/>
            <person name="Lopez Roques C."/>
            <person name="Donnadieu C."/>
            <person name="Postlethwait J."/>
            <person name="Bobe J."/>
            <person name="Dillon D."/>
            <person name="Chandos A."/>
            <person name="von Hippel F."/>
            <person name="Guiguen Y."/>
        </authorList>
    </citation>
    <scope>NUCLEOTIDE SEQUENCE</scope>
    <source>
        <strain evidence="1">YG-Jan2019</strain>
    </source>
</reference>
<gene>
    <name evidence="1" type="ORF">DPEC_G00156820</name>
</gene>
<protein>
    <submittedName>
        <fullName evidence="1">Uncharacterized protein</fullName>
    </submittedName>
</protein>
<comment type="caution">
    <text evidence="1">The sequence shown here is derived from an EMBL/GenBank/DDBJ whole genome shotgun (WGS) entry which is preliminary data.</text>
</comment>
<keyword evidence="2" id="KW-1185">Reference proteome</keyword>
<proteinExistence type="predicted"/>
<accession>A0ACC2GKT2</accession>
<dbReference type="EMBL" id="CM055739">
    <property type="protein sequence ID" value="KAJ8004246.1"/>
    <property type="molecule type" value="Genomic_DNA"/>
</dbReference>
<dbReference type="Proteomes" id="UP001157502">
    <property type="component" value="Chromosome 12"/>
</dbReference>
<evidence type="ECO:0000313" key="1">
    <source>
        <dbReference type="EMBL" id="KAJ8004246.1"/>
    </source>
</evidence>